<dbReference type="Proteomes" id="UP000332933">
    <property type="component" value="Unassembled WGS sequence"/>
</dbReference>
<reference evidence="1" key="2">
    <citation type="submission" date="2019-06" db="EMBL/GenBank/DDBJ databases">
        <title>Genomics analysis of Aphanomyces spp. identifies a new class of oomycete effector associated with host adaptation.</title>
        <authorList>
            <person name="Gaulin E."/>
        </authorList>
    </citation>
    <scope>NUCLEOTIDE SEQUENCE</scope>
    <source>
        <strain evidence="1">CBS 578.67</strain>
    </source>
</reference>
<organism evidence="2 3">
    <name type="scientific">Aphanomyces stellatus</name>
    <dbReference type="NCBI Taxonomy" id="120398"/>
    <lineage>
        <taxon>Eukaryota</taxon>
        <taxon>Sar</taxon>
        <taxon>Stramenopiles</taxon>
        <taxon>Oomycota</taxon>
        <taxon>Saprolegniomycetes</taxon>
        <taxon>Saprolegniales</taxon>
        <taxon>Verrucalvaceae</taxon>
        <taxon>Aphanomyces</taxon>
    </lineage>
</organism>
<evidence type="ECO:0000313" key="1">
    <source>
        <dbReference type="EMBL" id="KAF0719912.1"/>
    </source>
</evidence>
<reference evidence="2 3" key="1">
    <citation type="submission" date="2019-03" db="EMBL/GenBank/DDBJ databases">
        <authorList>
            <person name="Gaulin E."/>
            <person name="Dumas B."/>
        </authorList>
    </citation>
    <scope>NUCLEOTIDE SEQUENCE [LARGE SCALE GENOMIC DNA]</scope>
    <source>
        <strain evidence="2">CBS 568.67</strain>
    </source>
</reference>
<protein>
    <submittedName>
        <fullName evidence="2">Aste57867_709 protein</fullName>
    </submittedName>
</protein>
<dbReference type="OrthoDB" id="10318688at2759"/>
<dbReference type="EMBL" id="VJMH01000041">
    <property type="protein sequence ID" value="KAF0719912.1"/>
    <property type="molecule type" value="Genomic_DNA"/>
</dbReference>
<dbReference type="EMBL" id="CAADRA010000041">
    <property type="protein sequence ID" value="VFT77933.1"/>
    <property type="molecule type" value="Genomic_DNA"/>
</dbReference>
<evidence type="ECO:0000313" key="2">
    <source>
        <dbReference type="EMBL" id="VFT77933.1"/>
    </source>
</evidence>
<evidence type="ECO:0000313" key="3">
    <source>
        <dbReference type="Proteomes" id="UP000332933"/>
    </source>
</evidence>
<proteinExistence type="predicted"/>
<gene>
    <name evidence="2" type="primary">Aste57867_709</name>
    <name evidence="1" type="ORF">As57867_000708</name>
    <name evidence="2" type="ORF">ASTE57867_709</name>
</gene>
<accession>A0A485K3N6</accession>
<keyword evidence="3" id="KW-1185">Reference proteome</keyword>
<name>A0A485K3N6_9STRA</name>
<dbReference type="AlphaFoldDB" id="A0A485K3N6"/>
<sequence>MSDESFNASAEISAAQCDGRVEVETEPPEKTVSWLEHHVTTRRCRCPRCVYARPRQTEMPDEYECRFLLGHRRCRERFPSNELLVVHQLECHETVYPICPKQWLNMQNNVDFSSPKPPPTVYIYQQWDNPILPPELSIDVDAEHERVNREHPPETIGTKRKRKGYSFGMEKMRASHAEPMTAMYDIFVDACARWLAGDEYEKKAQHEEAMMFYLRSKEHPARDVGARHPLVGHGRNWFKQ</sequence>